<dbReference type="Gene3D" id="1.10.8.1310">
    <property type="match status" value="1"/>
</dbReference>
<proteinExistence type="predicted"/>
<name>A0A1V9XM04_9ACAR</name>
<organism evidence="1 2">
    <name type="scientific">Tropilaelaps mercedesae</name>
    <dbReference type="NCBI Taxonomy" id="418985"/>
    <lineage>
        <taxon>Eukaryota</taxon>
        <taxon>Metazoa</taxon>
        <taxon>Ecdysozoa</taxon>
        <taxon>Arthropoda</taxon>
        <taxon>Chelicerata</taxon>
        <taxon>Arachnida</taxon>
        <taxon>Acari</taxon>
        <taxon>Parasitiformes</taxon>
        <taxon>Mesostigmata</taxon>
        <taxon>Gamasina</taxon>
        <taxon>Dermanyssoidea</taxon>
        <taxon>Laelapidae</taxon>
        <taxon>Tropilaelaps</taxon>
    </lineage>
</organism>
<gene>
    <name evidence="1" type="ORF">BIW11_03427</name>
</gene>
<evidence type="ECO:0000313" key="1">
    <source>
        <dbReference type="EMBL" id="OQR74402.1"/>
    </source>
</evidence>
<comment type="caution">
    <text evidence="1">The sequence shown here is derived from an EMBL/GenBank/DDBJ whole genome shotgun (WGS) entry which is preliminary data.</text>
</comment>
<evidence type="ECO:0000313" key="2">
    <source>
        <dbReference type="Proteomes" id="UP000192247"/>
    </source>
</evidence>
<protein>
    <submittedName>
        <fullName evidence="1">Uncharacterized protein</fullName>
    </submittedName>
</protein>
<dbReference type="InParanoid" id="A0A1V9XM04"/>
<sequence>MSRFWISFSGLGGCALWSKSASSLRRLAVEAGGLLEDELRKEAWPILLELDDFPGALHKKPTKQELEASPFYDQSDSRNRLVDQWVIRPIRIATVSLWRAERF</sequence>
<dbReference type="EMBL" id="MNPL01008045">
    <property type="protein sequence ID" value="OQR74402.1"/>
    <property type="molecule type" value="Genomic_DNA"/>
</dbReference>
<accession>A0A1V9XM04</accession>
<keyword evidence="2" id="KW-1185">Reference proteome</keyword>
<dbReference type="OrthoDB" id="206700at2759"/>
<dbReference type="Proteomes" id="UP000192247">
    <property type="component" value="Unassembled WGS sequence"/>
</dbReference>
<reference evidence="1 2" key="1">
    <citation type="journal article" date="2017" name="Gigascience">
        <title>Draft genome of the honey bee ectoparasitic mite, Tropilaelaps mercedesae, is shaped by the parasitic life history.</title>
        <authorList>
            <person name="Dong X."/>
            <person name="Armstrong S.D."/>
            <person name="Xia D."/>
            <person name="Makepeace B.L."/>
            <person name="Darby A.C."/>
            <person name="Kadowaki T."/>
        </authorList>
    </citation>
    <scope>NUCLEOTIDE SEQUENCE [LARGE SCALE GENOMIC DNA]</scope>
    <source>
        <strain evidence="1">Wuxi-XJTLU</strain>
    </source>
</reference>
<dbReference type="AlphaFoldDB" id="A0A1V9XM04"/>